<dbReference type="RefSeq" id="XP_002627542.2">
    <property type="nucleotide sequence ID" value="XM_002627496.2"/>
</dbReference>
<evidence type="ECO:0000256" key="7">
    <source>
        <dbReference type="ARBA" id="ARBA00023239"/>
    </source>
</evidence>
<dbReference type="Gene3D" id="3.90.1680.10">
    <property type="entry name" value="SOS response associated peptidase-like"/>
    <property type="match status" value="1"/>
</dbReference>
<keyword evidence="3" id="KW-0227">DNA damage</keyword>
<dbReference type="KEGG" id="bgh:BDBG_02213"/>
<dbReference type="AlphaFoldDB" id="A0A179UF40"/>
<protein>
    <submittedName>
        <fullName evidence="9">DUF159 domain-containing protein</fullName>
    </submittedName>
</protein>
<dbReference type="GO" id="GO:0008233">
    <property type="term" value="F:peptidase activity"/>
    <property type="evidence" value="ECO:0007669"/>
    <property type="project" value="UniProtKB-KW"/>
</dbReference>
<dbReference type="InterPro" id="IPR003738">
    <property type="entry name" value="SRAP"/>
</dbReference>
<evidence type="ECO:0000256" key="1">
    <source>
        <dbReference type="ARBA" id="ARBA00008136"/>
    </source>
</evidence>
<proteinExistence type="inferred from homology"/>
<keyword evidence="5" id="KW-0190">Covalent protein-DNA linkage</keyword>
<organism evidence="9 10">
    <name type="scientific">Blastomyces gilchristii (strain SLH14081)</name>
    <name type="common">Blastomyces dermatitidis</name>
    <dbReference type="NCBI Taxonomy" id="559298"/>
    <lineage>
        <taxon>Eukaryota</taxon>
        <taxon>Fungi</taxon>
        <taxon>Dikarya</taxon>
        <taxon>Ascomycota</taxon>
        <taxon>Pezizomycotina</taxon>
        <taxon>Eurotiomycetes</taxon>
        <taxon>Eurotiomycetidae</taxon>
        <taxon>Onygenales</taxon>
        <taxon>Ajellomycetaceae</taxon>
        <taxon>Blastomyces</taxon>
    </lineage>
</organism>
<comment type="similarity">
    <text evidence="1">Belongs to the SOS response-associated peptidase family.</text>
</comment>
<dbReference type="Proteomes" id="UP000002038">
    <property type="component" value="Unassembled WGS sequence"/>
</dbReference>
<evidence type="ECO:0000313" key="10">
    <source>
        <dbReference type="Proteomes" id="UP000002038"/>
    </source>
</evidence>
<feature type="compositionally biased region" description="Basic and acidic residues" evidence="8">
    <location>
        <begin position="354"/>
        <end position="367"/>
    </location>
</feature>
<feature type="compositionally biased region" description="Polar residues" evidence="8">
    <location>
        <begin position="396"/>
        <end position="410"/>
    </location>
</feature>
<evidence type="ECO:0000256" key="8">
    <source>
        <dbReference type="SAM" id="MobiDB-lite"/>
    </source>
</evidence>
<dbReference type="GO" id="GO:0106300">
    <property type="term" value="P:protein-DNA covalent cross-linking repair"/>
    <property type="evidence" value="ECO:0007669"/>
    <property type="project" value="InterPro"/>
</dbReference>
<keyword evidence="4" id="KW-0378">Hydrolase</keyword>
<dbReference type="GO" id="GO:0016829">
    <property type="term" value="F:lyase activity"/>
    <property type="evidence" value="ECO:0007669"/>
    <property type="project" value="UniProtKB-KW"/>
</dbReference>
<gene>
    <name evidence="9" type="ORF">BDBG_02213</name>
</gene>
<evidence type="ECO:0000256" key="4">
    <source>
        <dbReference type="ARBA" id="ARBA00022801"/>
    </source>
</evidence>
<keyword evidence="6" id="KW-0238">DNA-binding</keyword>
<evidence type="ECO:0000256" key="3">
    <source>
        <dbReference type="ARBA" id="ARBA00022763"/>
    </source>
</evidence>
<feature type="region of interest" description="Disordered" evidence="8">
    <location>
        <begin position="341"/>
        <end position="491"/>
    </location>
</feature>
<sequence length="491" mass="54782">MVRAPFHSAPPQGNDVLAISCLNGNCYFQCKTSRPFPAFLYYAHWYIRKTTFKMCGRYAMGIRLAFIRNQLQQRGHPVDEAADDDDVRQTYNFAPGSYGAVYRADASDHGGAVGSQDDDTGSNEQVEDQGANDGSTKTTERRTHYKLQSMKWGLIPFWTKRSPDYGSMLKTINCRDDSLIEDRGMWTSMKKKKRCVVVCQGFYEWLKKGPGGKEKVPHYVRRKDGDLMCFAGLWDCVQYEGSDEKLYTYTIITTDSNPYLKFLHDRMPVILDQGSPEMATWLDPHRVTWSKELQSILKPYEGELECYPVSKEVGKVGNNSPDFIIPVNSKENKSNIANFFASAGSKGKPGQKSQIRDISKSSGEKPGAKNVSALDQESKVKKEEEEGNKDAIYLTSFKSDSDAPSASQTPAVKRKRGSPKAAEDTDVTAKLPKITQSDSVQPSPKKDVIHSPTKPIGRKMRSATSNGSTPKQGGAKRTTSGTQRITSFFKK</sequence>
<dbReference type="SUPFAM" id="SSF143081">
    <property type="entry name" value="BB1717-like"/>
    <property type="match status" value="1"/>
</dbReference>
<keyword evidence="7" id="KW-0456">Lyase</keyword>
<reference evidence="10" key="1">
    <citation type="journal article" date="2015" name="PLoS Genet.">
        <title>The dynamic genome and transcriptome of the human fungal pathogen Blastomyces and close relative Emmonsia.</title>
        <authorList>
            <person name="Munoz J.F."/>
            <person name="Gauthier G.M."/>
            <person name="Desjardins C.A."/>
            <person name="Gallo J.E."/>
            <person name="Holder J."/>
            <person name="Sullivan T.D."/>
            <person name="Marty A.J."/>
            <person name="Carmen J.C."/>
            <person name="Chen Z."/>
            <person name="Ding L."/>
            <person name="Gujja S."/>
            <person name="Magrini V."/>
            <person name="Misas E."/>
            <person name="Mitreva M."/>
            <person name="Priest M."/>
            <person name="Saif S."/>
            <person name="Whiston E.A."/>
            <person name="Young S."/>
            <person name="Zeng Q."/>
            <person name="Goldman W.E."/>
            <person name="Mardis E.R."/>
            <person name="Taylor J.W."/>
            <person name="McEwen J.G."/>
            <person name="Clay O.K."/>
            <person name="Klein B.S."/>
            <person name="Cuomo C.A."/>
        </authorList>
    </citation>
    <scope>NUCLEOTIDE SEQUENCE [LARGE SCALE GENOMIC DNA]</scope>
    <source>
        <strain evidence="10">SLH14081</strain>
    </source>
</reference>
<feature type="region of interest" description="Disordered" evidence="8">
    <location>
        <begin position="108"/>
        <end position="142"/>
    </location>
</feature>
<accession>A0A179UF40</accession>
<dbReference type="Pfam" id="PF02586">
    <property type="entry name" value="SRAP"/>
    <property type="match status" value="1"/>
</dbReference>
<feature type="compositionally biased region" description="Polar residues" evidence="8">
    <location>
        <begin position="462"/>
        <end position="491"/>
    </location>
</feature>
<dbReference type="VEuPathDB" id="FungiDB:BDBG_02213"/>
<dbReference type="GeneID" id="8506930"/>
<keyword evidence="10" id="KW-1185">Reference proteome</keyword>
<evidence type="ECO:0000256" key="2">
    <source>
        <dbReference type="ARBA" id="ARBA00022670"/>
    </source>
</evidence>
<dbReference type="InterPro" id="IPR036590">
    <property type="entry name" value="SRAP-like"/>
</dbReference>
<evidence type="ECO:0000256" key="6">
    <source>
        <dbReference type="ARBA" id="ARBA00023125"/>
    </source>
</evidence>
<evidence type="ECO:0000313" key="9">
    <source>
        <dbReference type="EMBL" id="OAT05898.1"/>
    </source>
</evidence>
<keyword evidence="2" id="KW-0645">Protease</keyword>
<evidence type="ECO:0000256" key="5">
    <source>
        <dbReference type="ARBA" id="ARBA00023124"/>
    </source>
</evidence>
<dbReference type="PANTHER" id="PTHR13604:SF0">
    <property type="entry name" value="ABASIC SITE PROCESSING PROTEIN HMCES"/>
    <property type="match status" value="1"/>
</dbReference>
<dbReference type="GO" id="GO:0006508">
    <property type="term" value="P:proteolysis"/>
    <property type="evidence" value="ECO:0007669"/>
    <property type="project" value="UniProtKB-KW"/>
</dbReference>
<dbReference type="PANTHER" id="PTHR13604">
    <property type="entry name" value="DC12-RELATED"/>
    <property type="match status" value="1"/>
</dbReference>
<dbReference type="EMBL" id="GG657450">
    <property type="protein sequence ID" value="OAT05898.1"/>
    <property type="molecule type" value="Genomic_DNA"/>
</dbReference>
<feature type="compositionally biased region" description="Acidic residues" evidence="8">
    <location>
        <begin position="116"/>
        <end position="127"/>
    </location>
</feature>
<dbReference type="GO" id="GO:0003697">
    <property type="term" value="F:single-stranded DNA binding"/>
    <property type="evidence" value="ECO:0007669"/>
    <property type="project" value="InterPro"/>
</dbReference>
<name>A0A179UF40_BLAGS</name>
<dbReference type="OrthoDB" id="2111841at2759"/>